<dbReference type="PANTHER" id="PTHR43400">
    <property type="entry name" value="FUMARATE REDUCTASE"/>
    <property type="match status" value="1"/>
</dbReference>
<dbReference type="InterPro" id="IPR027477">
    <property type="entry name" value="Succ_DH/fumarate_Rdtase_cat_sf"/>
</dbReference>
<dbReference type="RefSeq" id="WP_141819565.1">
    <property type="nucleotide sequence ID" value="NZ_BAAAIL010000001.1"/>
</dbReference>
<dbReference type="EMBL" id="VFPU01000001">
    <property type="protein sequence ID" value="TQM97758.1"/>
    <property type="molecule type" value="Genomic_DNA"/>
</dbReference>
<dbReference type="Gene3D" id="3.50.50.60">
    <property type="entry name" value="FAD/NAD(P)-binding domain"/>
    <property type="match status" value="1"/>
</dbReference>
<name>A0A543KRQ2_9MICO</name>
<feature type="domain" description="FAD-dependent oxidoreductase 2 FAD-binding" evidence="5">
    <location>
        <begin position="12"/>
        <end position="522"/>
    </location>
</feature>
<evidence type="ECO:0000256" key="3">
    <source>
        <dbReference type="ARBA" id="ARBA00022827"/>
    </source>
</evidence>
<gene>
    <name evidence="6" type="ORF">FB476_2683</name>
</gene>
<reference evidence="6 7" key="1">
    <citation type="submission" date="2019-06" db="EMBL/GenBank/DDBJ databases">
        <title>Sequencing the genomes of 1000 actinobacteria strains.</title>
        <authorList>
            <person name="Klenk H.-P."/>
        </authorList>
    </citation>
    <scope>NUCLEOTIDE SEQUENCE [LARGE SCALE GENOMIC DNA]</scope>
    <source>
        <strain evidence="6 7">DSM 12362</strain>
    </source>
</reference>
<keyword evidence="7" id="KW-1185">Reference proteome</keyword>
<dbReference type="InterPro" id="IPR036188">
    <property type="entry name" value="FAD/NAD-bd_sf"/>
</dbReference>
<dbReference type="Proteomes" id="UP000315133">
    <property type="component" value="Unassembled WGS sequence"/>
</dbReference>
<evidence type="ECO:0000256" key="1">
    <source>
        <dbReference type="ARBA" id="ARBA00001974"/>
    </source>
</evidence>
<comment type="caution">
    <text evidence="6">The sequence shown here is derived from an EMBL/GenBank/DDBJ whole genome shotgun (WGS) entry which is preliminary data.</text>
</comment>
<accession>A0A543KRQ2</accession>
<dbReference type="SUPFAM" id="SSF51905">
    <property type="entry name" value="FAD/NAD(P)-binding domain"/>
    <property type="match status" value="1"/>
</dbReference>
<evidence type="ECO:0000313" key="7">
    <source>
        <dbReference type="Proteomes" id="UP000315133"/>
    </source>
</evidence>
<dbReference type="PANTHER" id="PTHR43400:SF10">
    <property type="entry name" value="3-OXOSTEROID 1-DEHYDROGENASE"/>
    <property type="match status" value="1"/>
</dbReference>
<comment type="cofactor">
    <cofactor evidence="1">
        <name>FAD</name>
        <dbReference type="ChEBI" id="CHEBI:57692"/>
    </cofactor>
</comment>
<protein>
    <submittedName>
        <fullName evidence="6">3-oxosteroid 1-dehydrogenase</fullName>
    </submittedName>
</protein>
<dbReference type="Pfam" id="PF00890">
    <property type="entry name" value="FAD_binding_2"/>
    <property type="match status" value="1"/>
</dbReference>
<keyword evidence="3" id="KW-0274">FAD</keyword>
<evidence type="ECO:0000256" key="2">
    <source>
        <dbReference type="ARBA" id="ARBA00022630"/>
    </source>
</evidence>
<keyword evidence="4" id="KW-0560">Oxidoreductase</keyword>
<dbReference type="InterPro" id="IPR050315">
    <property type="entry name" value="FAD-oxidoreductase_2"/>
</dbReference>
<dbReference type="GO" id="GO:0008202">
    <property type="term" value="P:steroid metabolic process"/>
    <property type="evidence" value="ECO:0007669"/>
    <property type="project" value="UniProtKB-ARBA"/>
</dbReference>
<organism evidence="6 7">
    <name type="scientific">Ornithinimicrobium humiphilum</name>
    <dbReference type="NCBI Taxonomy" id="125288"/>
    <lineage>
        <taxon>Bacteria</taxon>
        <taxon>Bacillati</taxon>
        <taxon>Actinomycetota</taxon>
        <taxon>Actinomycetes</taxon>
        <taxon>Micrococcales</taxon>
        <taxon>Ornithinimicrobiaceae</taxon>
        <taxon>Ornithinimicrobium</taxon>
    </lineage>
</organism>
<proteinExistence type="predicted"/>
<dbReference type="Gene3D" id="3.90.700.10">
    <property type="entry name" value="Succinate dehydrogenase/fumarate reductase flavoprotein, catalytic domain"/>
    <property type="match status" value="1"/>
</dbReference>
<dbReference type="GO" id="GO:0033765">
    <property type="term" value="F:steroid dehydrogenase activity, acting on the CH-CH group of donors"/>
    <property type="evidence" value="ECO:0007669"/>
    <property type="project" value="UniProtKB-ARBA"/>
</dbReference>
<dbReference type="OrthoDB" id="9813348at2"/>
<evidence type="ECO:0000313" key="6">
    <source>
        <dbReference type="EMBL" id="TQM97758.1"/>
    </source>
</evidence>
<dbReference type="SUPFAM" id="SSF56425">
    <property type="entry name" value="Succinate dehydrogenase/fumarate reductase flavoprotein, catalytic domain"/>
    <property type="match status" value="1"/>
</dbReference>
<keyword evidence="2" id="KW-0285">Flavoprotein</keyword>
<evidence type="ECO:0000256" key="4">
    <source>
        <dbReference type="ARBA" id="ARBA00023002"/>
    </source>
</evidence>
<sequence>MTSSEPGPEVVDLVVVGAGMGGLATAVTAADAGLTTVLLEAGEKVGGAAAYSGVQVWVGANHVGRERGIEDSLEDALAYVRWAARQDLASLDEDRTREWLSGAAEAAEYFERTGVITWDLVPDYPDYYYPDAPGAAVTGRYLTSSPYDGRLLGDDLDLLLVSPHFPVGITYGEMFAWGGMSSRTEWDLDLVARRRAQHVLTFGTGIVAPFFRAVLERGVPVLLQHRVASVARQGDLLAVTATTPAGTWTVLARDVVVATGAHDWSEELMVELTGITPENGGTVVPPSVRGDARDLLAGLGATIATLPAWAAPVLPGYRLSEPSFPGDTGYRACFEHCLPHTVIVDAEGRRFADDSFHPAIVRGVLATDPPRFPVFLVWDSQHHAKYGLGATPPGGDYPEGLVCRADSLEELGQLLGIDGGTLRGTVEGYNAGAAEGEDPELGRGSNLSVRRFRGDGNQRPNPCVGPLDRPPFFGMRLRLLSTGIAASGVVAGRAGRLLDRDGAEVPGVHVVGEASARAAAGVGYNSGYSLSRAMAYGYLAVRDICSRRTESGILTTMTPR</sequence>
<evidence type="ECO:0000259" key="5">
    <source>
        <dbReference type="Pfam" id="PF00890"/>
    </source>
</evidence>
<dbReference type="AlphaFoldDB" id="A0A543KRQ2"/>
<dbReference type="InterPro" id="IPR003953">
    <property type="entry name" value="FAD-dep_OxRdtase_2_FAD-bd"/>
</dbReference>